<keyword evidence="2 7" id="KW-0689">Ribosomal protein</keyword>
<evidence type="ECO:0000256" key="2">
    <source>
        <dbReference type="ARBA" id="ARBA00022980"/>
    </source>
</evidence>
<dbReference type="InterPro" id="IPR036796">
    <property type="entry name" value="Ribosomal_uL11_N_sf"/>
</dbReference>
<dbReference type="PANTHER" id="PTHR11661:SF1">
    <property type="entry name" value="LARGE RIBOSOMAL SUBUNIT PROTEIN UL11M"/>
    <property type="match status" value="1"/>
</dbReference>
<dbReference type="EMBL" id="JAIQCJ010000524">
    <property type="protein sequence ID" value="KAJ8796133.1"/>
    <property type="molecule type" value="Genomic_DNA"/>
</dbReference>
<organism evidence="10 11">
    <name type="scientific">Eschrichtius robustus</name>
    <name type="common">California gray whale</name>
    <name type="synonym">Eschrichtius gibbosus</name>
    <dbReference type="NCBI Taxonomy" id="9764"/>
    <lineage>
        <taxon>Eukaryota</taxon>
        <taxon>Metazoa</taxon>
        <taxon>Chordata</taxon>
        <taxon>Craniata</taxon>
        <taxon>Vertebrata</taxon>
        <taxon>Euteleostomi</taxon>
        <taxon>Mammalia</taxon>
        <taxon>Eutheria</taxon>
        <taxon>Laurasiatheria</taxon>
        <taxon>Artiodactyla</taxon>
        <taxon>Whippomorpha</taxon>
        <taxon>Cetacea</taxon>
        <taxon>Mysticeti</taxon>
        <taxon>Eschrichtiidae</taxon>
        <taxon>Eschrichtius</taxon>
    </lineage>
</organism>
<comment type="similarity">
    <text evidence="1 7">Belongs to the universal ribosomal protein uL11 family.</text>
</comment>
<feature type="domain" description="Large ribosomal subunit protein uL11 C-terminal" evidence="8">
    <location>
        <begin position="46"/>
        <end position="79"/>
    </location>
</feature>
<comment type="subunit">
    <text evidence="4">Component of the mitochondrial ribosome large subunit (39S) which comprises a 16S rRNA and about 50 distinct proteins.</text>
</comment>
<evidence type="ECO:0000259" key="9">
    <source>
        <dbReference type="Pfam" id="PF03946"/>
    </source>
</evidence>
<dbReference type="Gene3D" id="1.10.10.250">
    <property type="entry name" value="Ribosomal protein L11, C-terminal domain"/>
    <property type="match status" value="1"/>
</dbReference>
<dbReference type="Pfam" id="PF03946">
    <property type="entry name" value="Ribosomal_L11_N"/>
    <property type="match status" value="1"/>
</dbReference>
<dbReference type="AlphaFoldDB" id="A0AB34HV74"/>
<evidence type="ECO:0000259" key="8">
    <source>
        <dbReference type="Pfam" id="PF00298"/>
    </source>
</evidence>
<dbReference type="Pfam" id="PF00298">
    <property type="entry name" value="Ribosomal_L11"/>
    <property type="match status" value="1"/>
</dbReference>
<dbReference type="Gene3D" id="3.30.1550.10">
    <property type="entry name" value="Ribosomal protein L11/L12, N-terminal domain"/>
    <property type="match status" value="1"/>
</dbReference>
<evidence type="ECO:0000256" key="7">
    <source>
        <dbReference type="RuleBase" id="RU003978"/>
    </source>
</evidence>
<evidence type="ECO:0000313" key="10">
    <source>
        <dbReference type="EMBL" id="KAJ8796133.1"/>
    </source>
</evidence>
<evidence type="ECO:0000256" key="1">
    <source>
        <dbReference type="ARBA" id="ARBA00010537"/>
    </source>
</evidence>
<dbReference type="SMART" id="SM00649">
    <property type="entry name" value="RL11"/>
    <property type="match status" value="1"/>
</dbReference>
<sequence length="79" mass="8579">MGQQGVSVNQFGKEFNEKTKDIKEGISLPTKIFVKPDRAFEIKIGQPTVSYFLKAASGIEKGVPHTGKEVAGPVPLKHV</sequence>
<dbReference type="InterPro" id="IPR036769">
    <property type="entry name" value="Ribosomal_uL11_C_sf"/>
</dbReference>
<reference evidence="10 11" key="1">
    <citation type="submission" date="2022-11" db="EMBL/GenBank/DDBJ databases">
        <title>Whole genome sequence of Eschrichtius robustus ER-17-0199.</title>
        <authorList>
            <person name="Bruniche-Olsen A."/>
            <person name="Black A.N."/>
            <person name="Fields C.J."/>
            <person name="Walden K."/>
            <person name="Dewoody J.A."/>
        </authorList>
    </citation>
    <scope>NUCLEOTIDE SEQUENCE [LARGE SCALE GENOMIC DNA]</scope>
    <source>
        <strain evidence="10">ER-17-0199</strain>
        <tissue evidence="10">Blubber</tissue>
    </source>
</reference>
<dbReference type="InterPro" id="IPR020784">
    <property type="entry name" value="Ribosomal_uL11_N"/>
</dbReference>
<evidence type="ECO:0000256" key="6">
    <source>
        <dbReference type="ARBA" id="ARBA00041455"/>
    </source>
</evidence>
<evidence type="ECO:0000256" key="4">
    <source>
        <dbReference type="ARBA" id="ARBA00038782"/>
    </source>
</evidence>
<dbReference type="GO" id="GO:0005762">
    <property type="term" value="C:mitochondrial large ribosomal subunit"/>
    <property type="evidence" value="ECO:0007669"/>
    <property type="project" value="TreeGrafter"/>
</dbReference>
<dbReference type="GO" id="GO:0006412">
    <property type="term" value="P:translation"/>
    <property type="evidence" value="ECO:0007669"/>
    <property type="project" value="InterPro"/>
</dbReference>
<evidence type="ECO:0000256" key="5">
    <source>
        <dbReference type="ARBA" id="ARBA00040104"/>
    </source>
</evidence>
<dbReference type="SUPFAM" id="SSF54747">
    <property type="entry name" value="Ribosomal L11/L12e N-terminal domain"/>
    <property type="match status" value="1"/>
</dbReference>
<dbReference type="InterPro" id="IPR020783">
    <property type="entry name" value="Ribosomal_uL11_C"/>
</dbReference>
<evidence type="ECO:0000313" key="11">
    <source>
        <dbReference type="Proteomes" id="UP001159641"/>
    </source>
</evidence>
<accession>A0AB34HV74</accession>
<dbReference type="GO" id="GO:0003735">
    <property type="term" value="F:structural constituent of ribosome"/>
    <property type="evidence" value="ECO:0007669"/>
    <property type="project" value="InterPro"/>
</dbReference>
<dbReference type="PANTHER" id="PTHR11661">
    <property type="entry name" value="60S RIBOSOMAL PROTEIN L12"/>
    <property type="match status" value="1"/>
</dbReference>
<comment type="caution">
    <text evidence="10">The sequence shown here is derived from an EMBL/GenBank/DDBJ whole genome shotgun (WGS) entry which is preliminary data.</text>
</comment>
<name>A0AB34HV74_ESCRO</name>
<keyword evidence="11" id="KW-1185">Reference proteome</keyword>
<gene>
    <name evidence="10" type="ORF">J1605_002262</name>
</gene>
<keyword evidence="3 7" id="KW-0687">Ribonucleoprotein</keyword>
<evidence type="ECO:0000256" key="3">
    <source>
        <dbReference type="ARBA" id="ARBA00023274"/>
    </source>
</evidence>
<protein>
    <recommendedName>
        <fullName evidence="5">Large ribosomal subunit protein uL11m</fullName>
    </recommendedName>
    <alternativeName>
        <fullName evidence="6">39S ribosomal protein L11, mitochondrial</fullName>
    </alternativeName>
</protein>
<feature type="domain" description="Large ribosomal subunit protein uL11 N-terminal" evidence="9">
    <location>
        <begin position="2"/>
        <end position="40"/>
    </location>
</feature>
<dbReference type="InterPro" id="IPR000911">
    <property type="entry name" value="Ribosomal_uL11"/>
</dbReference>
<dbReference type="Proteomes" id="UP001159641">
    <property type="component" value="Unassembled WGS sequence"/>
</dbReference>
<proteinExistence type="inferred from homology"/>
<dbReference type="GO" id="GO:0070180">
    <property type="term" value="F:large ribosomal subunit rRNA binding"/>
    <property type="evidence" value="ECO:0007669"/>
    <property type="project" value="TreeGrafter"/>
</dbReference>